<dbReference type="EMBL" id="JAGTJQ010000001">
    <property type="protein sequence ID" value="KAH7040198.1"/>
    <property type="molecule type" value="Genomic_DNA"/>
</dbReference>
<evidence type="ECO:0000256" key="1">
    <source>
        <dbReference type="SAM" id="MobiDB-lite"/>
    </source>
</evidence>
<protein>
    <recommendedName>
        <fullName evidence="4">Only prolin and serin are matching in the corresponding protein</fullName>
    </recommendedName>
</protein>
<feature type="region of interest" description="Disordered" evidence="1">
    <location>
        <begin position="202"/>
        <end position="266"/>
    </location>
</feature>
<gene>
    <name evidence="2" type="ORF">B0I36DRAFT_357536</name>
</gene>
<organism evidence="2 3">
    <name type="scientific">Microdochium trichocladiopsis</name>
    <dbReference type="NCBI Taxonomy" id="1682393"/>
    <lineage>
        <taxon>Eukaryota</taxon>
        <taxon>Fungi</taxon>
        <taxon>Dikarya</taxon>
        <taxon>Ascomycota</taxon>
        <taxon>Pezizomycotina</taxon>
        <taxon>Sordariomycetes</taxon>
        <taxon>Xylariomycetidae</taxon>
        <taxon>Xylariales</taxon>
        <taxon>Microdochiaceae</taxon>
        <taxon>Microdochium</taxon>
    </lineage>
</organism>
<feature type="region of interest" description="Disordered" evidence="1">
    <location>
        <begin position="1"/>
        <end position="85"/>
    </location>
</feature>
<feature type="compositionally biased region" description="Low complexity" evidence="1">
    <location>
        <begin position="32"/>
        <end position="67"/>
    </location>
</feature>
<name>A0A9P9BVF1_9PEZI</name>
<proteinExistence type="predicted"/>
<dbReference type="GeneID" id="70187356"/>
<dbReference type="AlphaFoldDB" id="A0A9P9BVF1"/>
<dbReference type="OrthoDB" id="3882058at2759"/>
<feature type="compositionally biased region" description="Basic and acidic residues" evidence="1">
    <location>
        <begin position="14"/>
        <end position="23"/>
    </location>
</feature>
<evidence type="ECO:0000313" key="2">
    <source>
        <dbReference type="EMBL" id="KAH7040198.1"/>
    </source>
</evidence>
<sequence>MSSMLRPLRLPQLVEERKKRESMQTEQDVEPTLSFYTFSSTSSELTSPVTPTFSARSHMRHSSSASSFDLAIPSTPEYPPSPTRAADISAKWSLTDVQEEPSSYEYADAEDYVDFDDASSDQFDLTDCLRDEPRYCQAPNLQVVTGFDLYDGYDDFDYNFGLQHESDAYREDTRSSRKLSRRFEAPFASLSTRLGSRLPSLKSRRSLKQCSAPGSPIAEGSLERYSRLSRGVPSPSSSRSTFGTFHYDRSNEPPLPPTPDLSRYGSSDSVAKRVSSVLEEVEEVRDTIQRDRAMATTPLLPPFMNGIAAPPSTAMNSPLVSPTVAFATISMPSAPQSPLVSPPLSSKPSLTSFPSIMASTELPLMPEPDAWSDLLGHANFTITPAPYQPQGQDSDTLQKFQEDWETARVNYTKHLARTGEHYGDTSKTYSLTQAKWSEIENMWSSYHKQIIADLIACGASLRGQMSPEEVVPTTLPHMAEGKFPERGDQDIVGPMVRQATMSPMADTFKRPSLWKRLTGR</sequence>
<dbReference type="Proteomes" id="UP000756346">
    <property type="component" value="Unassembled WGS sequence"/>
</dbReference>
<feature type="compositionally biased region" description="Low complexity" evidence="1">
    <location>
        <begin position="228"/>
        <end position="240"/>
    </location>
</feature>
<keyword evidence="3" id="KW-1185">Reference proteome</keyword>
<reference evidence="2" key="1">
    <citation type="journal article" date="2021" name="Nat. Commun.">
        <title>Genetic determinants of endophytism in the Arabidopsis root mycobiome.</title>
        <authorList>
            <person name="Mesny F."/>
            <person name="Miyauchi S."/>
            <person name="Thiergart T."/>
            <person name="Pickel B."/>
            <person name="Atanasova L."/>
            <person name="Karlsson M."/>
            <person name="Huettel B."/>
            <person name="Barry K.W."/>
            <person name="Haridas S."/>
            <person name="Chen C."/>
            <person name="Bauer D."/>
            <person name="Andreopoulos W."/>
            <person name="Pangilinan J."/>
            <person name="LaButti K."/>
            <person name="Riley R."/>
            <person name="Lipzen A."/>
            <person name="Clum A."/>
            <person name="Drula E."/>
            <person name="Henrissat B."/>
            <person name="Kohler A."/>
            <person name="Grigoriev I.V."/>
            <person name="Martin F.M."/>
            <person name="Hacquard S."/>
        </authorList>
    </citation>
    <scope>NUCLEOTIDE SEQUENCE</scope>
    <source>
        <strain evidence="2">MPI-CAGE-CH-0230</strain>
    </source>
</reference>
<evidence type="ECO:0000313" key="3">
    <source>
        <dbReference type="Proteomes" id="UP000756346"/>
    </source>
</evidence>
<evidence type="ECO:0008006" key="4">
    <source>
        <dbReference type="Google" id="ProtNLM"/>
    </source>
</evidence>
<comment type="caution">
    <text evidence="2">The sequence shown here is derived from an EMBL/GenBank/DDBJ whole genome shotgun (WGS) entry which is preliminary data.</text>
</comment>
<accession>A0A9P9BVF1</accession>
<dbReference type="RefSeq" id="XP_046018253.1">
    <property type="nucleotide sequence ID" value="XM_046157810.1"/>
</dbReference>